<dbReference type="PANTHER" id="PTHR42852:SF6">
    <property type="entry name" value="THIOL:DISULFIDE INTERCHANGE PROTEIN DSBE"/>
    <property type="match status" value="1"/>
</dbReference>
<keyword evidence="2" id="KW-0201">Cytochrome c-type biogenesis</keyword>
<evidence type="ECO:0000256" key="2">
    <source>
        <dbReference type="ARBA" id="ARBA00022748"/>
    </source>
</evidence>
<organism evidence="8 9">
    <name type="scientific">Goodfellowiella coeruleoviolacea</name>
    <dbReference type="NCBI Taxonomy" id="334858"/>
    <lineage>
        <taxon>Bacteria</taxon>
        <taxon>Bacillati</taxon>
        <taxon>Actinomycetota</taxon>
        <taxon>Actinomycetes</taxon>
        <taxon>Pseudonocardiales</taxon>
        <taxon>Pseudonocardiaceae</taxon>
        <taxon>Goodfellowiella</taxon>
    </lineage>
</organism>
<keyword evidence="3" id="KW-0735">Signal-anchor</keyword>
<dbReference type="InterPro" id="IPR017937">
    <property type="entry name" value="Thioredoxin_CS"/>
</dbReference>
<evidence type="ECO:0000256" key="5">
    <source>
        <dbReference type="ARBA" id="ARBA00023284"/>
    </source>
</evidence>
<dbReference type="PANTHER" id="PTHR42852">
    <property type="entry name" value="THIOL:DISULFIDE INTERCHANGE PROTEIN DSBE"/>
    <property type="match status" value="1"/>
</dbReference>
<evidence type="ECO:0000313" key="9">
    <source>
        <dbReference type="Proteomes" id="UP001206128"/>
    </source>
</evidence>
<dbReference type="GO" id="GO:0016853">
    <property type="term" value="F:isomerase activity"/>
    <property type="evidence" value="ECO:0007669"/>
    <property type="project" value="UniProtKB-KW"/>
</dbReference>
<dbReference type="EMBL" id="JAMTCK010000003">
    <property type="protein sequence ID" value="MCP2164612.1"/>
    <property type="molecule type" value="Genomic_DNA"/>
</dbReference>
<dbReference type="Pfam" id="PF08534">
    <property type="entry name" value="Redoxin"/>
    <property type="match status" value="1"/>
</dbReference>
<evidence type="ECO:0000259" key="7">
    <source>
        <dbReference type="PROSITE" id="PS51352"/>
    </source>
</evidence>
<dbReference type="Gene3D" id="3.40.30.10">
    <property type="entry name" value="Glutaredoxin"/>
    <property type="match status" value="1"/>
</dbReference>
<evidence type="ECO:0000256" key="3">
    <source>
        <dbReference type="ARBA" id="ARBA00022968"/>
    </source>
</evidence>
<evidence type="ECO:0000256" key="4">
    <source>
        <dbReference type="ARBA" id="ARBA00023157"/>
    </source>
</evidence>
<keyword evidence="9" id="KW-1185">Reference proteome</keyword>
<dbReference type="RefSeq" id="WP_253768440.1">
    <property type="nucleotide sequence ID" value="NZ_JAMTCK010000003.1"/>
</dbReference>
<sequence length="242" mass="24194">MTARLRWTLVGVVLVLAAAVALWPLFTAENATSGPTGAPAGGGPAPAAPADPEALAQARAAAALRPCPTSDNAGSGSTGSDSTGSDSTGSAGTAGGGAPAGLAGVRVSCLGDGSTVDLGAVLAGRPALINVWATWCPPCREELPLLDEYAGQPGAVTVLGVQIQERSSPEDGLATLTDLGVRLPSVVDQDRAVSSALGTPNYLPVSYVVDADGAVHQVDPPTPFRSVDQIRETVARYTGTTR</sequence>
<feature type="compositionally biased region" description="Low complexity" evidence="6">
    <location>
        <begin position="48"/>
        <end position="91"/>
    </location>
</feature>
<reference evidence="8" key="1">
    <citation type="submission" date="2022-06" db="EMBL/GenBank/DDBJ databases">
        <title>Genomic Encyclopedia of Archaeal and Bacterial Type Strains, Phase II (KMG-II): from individual species to whole genera.</title>
        <authorList>
            <person name="Goeker M."/>
        </authorList>
    </citation>
    <scope>NUCLEOTIDE SEQUENCE</scope>
    <source>
        <strain evidence="8">DSM 43935</strain>
    </source>
</reference>
<dbReference type="PROSITE" id="PS00194">
    <property type="entry name" value="THIOREDOXIN_1"/>
    <property type="match status" value="1"/>
</dbReference>
<dbReference type="GO" id="GO:0017004">
    <property type="term" value="P:cytochrome complex assembly"/>
    <property type="evidence" value="ECO:0007669"/>
    <property type="project" value="UniProtKB-KW"/>
</dbReference>
<proteinExistence type="predicted"/>
<keyword evidence="5" id="KW-0676">Redox-active center</keyword>
<comment type="caution">
    <text evidence="8">The sequence shown here is derived from an EMBL/GenBank/DDBJ whole genome shotgun (WGS) entry which is preliminary data.</text>
</comment>
<protein>
    <submittedName>
        <fullName evidence="8">Thiol-disulfide isomerase or thioredoxin</fullName>
    </submittedName>
</protein>
<comment type="subcellular location">
    <subcellularLocation>
        <location evidence="1">Cell envelope</location>
    </subcellularLocation>
</comment>
<dbReference type="GO" id="GO:0030313">
    <property type="term" value="C:cell envelope"/>
    <property type="evidence" value="ECO:0007669"/>
    <property type="project" value="UniProtKB-SubCell"/>
</dbReference>
<dbReference type="CDD" id="cd02966">
    <property type="entry name" value="TlpA_like_family"/>
    <property type="match status" value="1"/>
</dbReference>
<dbReference type="InterPro" id="IPR036249">
    <property type="entry name" value="Thioredoxin-like_sf"/>
</dbReference>
<keyword evidence="3" id="KW-0812">Transmembrane</keyword>
<dbReference type="Proteomes" id="UP001206128">
    <property type="component" value="Unassembled WGS sequence"/>
</dbReference>
<evidence type="ECO:0000256" key="6">
    <source>
        <dbReference type="SAM" id="MobiDB-lite"/>
    </source>
</evidence>
<evidence type="ECO:0000313" key="8">
    <source>
        <dbReference type="EMBL" id="MCP2164612.1"/>
    </source>
</evidence>
<evidence type="ECO:0000256" key="1">
    <source>
        <dbReference type="ARBA" id="ARBA00004196"/>
    </source>
</evidence>
<dbReference type="InterPro" id="IPR013740">
    <property type="entry name" value="Redoxin"/>
</dbReference>
<feature type="domain" description="Thioredoxin" evidence="7">
    <location>
        <begin position="92"/>
        <end position="239"/>
    </location>
</feature>
<accession>A0AAE3GAC7</accession>
<dbReference type="InterPro" id="IPR013766">
    <property type="entry name" value="Thioredoxin_domain"/>
</dbReference>
<dbReference type="InterPro" id="IPR050553">
    <property type="entry name" value="Thioredoxin_ResA/DsbE_sf"/>
</dbReference>
<gene>
    <name evidence="8" type="ORF">LX83_001452</name>
</gene>
<name>A0AAE3GAC7_9PSEU</name>
<dbReference type="PROSITE" id="PS51352">
    <property type="entry name" value="THIOREDOXIN_2"/>
    <property type="match status" value="1"/>
</dbReference>
<dbReference type="GO" id="GO:0016491">
    <property type="term" value="F:oxidoreductase activity"/>
    <property type="evidence" value="ECO:0007669"/>
    <property type="project" value="InterPro"/>
</dbReference>
<keyword evidence="8" id="KW-0413">Isomerase</keyword>
<keyword evidence="4" id="KW-1015">Disulfide bond</keyword>
<feature type="region of interest" description="Disordered" evidence="6">
    <location>
        <begin position="36"/>
        <end position="96"/>
    </location>
</feature>
<dbReference type="AlphaFoldDB" id="A0AAE3GAC7"/>
<dbReference type="SUPFAM" id="SSF52833">
    <property type="entry name" value="Thioredoxin-like"/>
    <property type="match status" value="1"/>
</dbReference>